<dbReference type="PANTHER" id="PTHR43734">
    <property type="entry name" value="PHYTOENE DESATURASE"/>
    <property type="match status" value="1"/>
</dbReference>
<evidence type="ECO:0000313" key="7">
    <source>
        <dbReference type="EMBL" id="EWY37952.1"/>
    </source>
</evidence>
<evidence type="ECO:0000259" key="6">
    <source>
        <dbReference type="Pfam" id="PF01593"/>
    </source>
</evidence>
<dbReference type="InterPro" id="IPR008150">
    <property type="entry name" value="Phytoene_DH_bac_CS"/>
</dbReference>
<evidence type="ECO:0000313" key="8">
    <source>
        <dbReference type="Proteomes" id="UP000019486"/>
    </source>
</evidence>
<name>W9GZR7_9PROT</name>
<proteinExistence type="inferred from homology"/>
<dbReference type="GO" id="GO:0016117">
    <property type="term" value="P:carotenoid biosynthetic process"/>
    <property type="evidence" value="ECO:0007669"/>
    <property type="project" value="UniProtKB-KW"/>
</dbReference>
<organism evidence="7 8">
    <name type="scientific">Skermanella stibiiresistens SB22</name>
    <dbReference type="NCBI Taxonomy" id="1385369"/>
    <lineage>
        <taxon>Bacteria</taxon>
        <taxon>Pseudomonadati</taxon>
        <taxon>Pseudomonadota</taxon>
        <taxon>Alphaproteobacteria</taxon>
        <taxon>Rhodospirillales</taxon>
        <taxon>Azospirillaceae</taxon>
        <taxon>Skermanella</taxon>
    </lineage>
</organism>
<comment type="caution">
    <text evidence="7">The sequence shown here is derived from an EMBL/GenBank/DDBJ whole genome shotgun (WGS) entry which is preliminary data.</text>
</comment>
<dbReference type="NCBIfam" id="TIGR02734">
    <property type="entry name" value="crtI_fam"/>
    <property type="match status" value="1"/>
</dbReference>
<dbReference type="PANTHER" id="PTHR43734:SF1">
    <property type="entry name" value="PHYTOENE DESATURASE"/>
    <property type="match status" value="1"/>
</dbReference>
<sequence length="517" mass="57621">MSRRIVIVGAGPGGLASAMLLAKTGADVTVVERLDRIGGRSSTIEAEGGYRFDMGPTFFLYPRVLRDIFAACGKDLDREVDLIRLDPQYHLIFEAGGELKASGDPATMAEQVAKLCPADAANLPRFMADNRRKLAAFRPVLEKAFSSALDLLDPALLKSLPLMRPHQSVDADLGRYFSDPRVRLAFSFQSKYLGMSPFRCPSLFTILSFMEYEFGVFHPRGGTGAVMAAMARAATDMGVRIRLSEPVEEILFEGRKAVGVRTPAGEYRADALVLNSDFAQTMSQLVPNHLRRRWTDEKLERKKFSCSTFMLYLGLEGELPDLAHHTIYLTKDYARNIKDIEDGLELPGEPSFYVQNACVTDPELAPKGHSALYVLVPVAHRTGGIDWQKEKARYRSLVLKRLERIGLKDIEKRIRYEKVLTPEGWENDMQIYRGATFNLAHSLDQMLHLRPRNKFEDLEGVYLVGGGTHPGSGLPVIFESARITSRLMADQLGLSHDWEAGTHMAAGQTALIQERVS</sequence>
<keyword evidence="3 5" id="KW-0125">Carotenoid biosynthesis</keyword>
<gene>
    <name evidence="7" type="ORF">N825_16240</name>
</gene>
<dbReference type="InterPro" id="IPR036188">
    <property type="entry name" value="FAD/NAD-bd_sf"/>
</dbReference>
<accession>W9GZR7</accession>
<dbReference type="InterPro" id="IPR002937">
    <property type="entry name" value="Amino_oxidase"/>
</dbReference>
<keyword evidence="4 5" id="KW-0560">Oxidoreductase</keyword>
<evidence type="ECO:0000256" key="4">
    <source>
        <dbReference type="ARBA" id="ARBA00023002"/>
    </source>
</evidence>
<keyword evidence="8" id="KW-1185">Reference proteome</keyword>
<dbReference type="RefSeq" id="WP_037458078.1">
    <property type="nucleotide sequence ID" value="NZ_AVFL01000022.1"/>
</dbReference>
<feature type="domain" description="Amine oxidase" evidence="6">
    <location>
        <begin position="13"/>
        <end position="486"/>
    </location>
</feature>
<dbReference type="PROSITE" id="PS00982">
    <property type="entry name" value="PHYTOENE_DH"/>
    <property type="match status" value="1"/>
</dbReference>
<dbReference type="SUPFAM" id="SSF51905">
    <property type="entry name" value="FAD/NAD(P)-binding domain"/>
    <property type="match status" value="1"/>
</dbReference>
<dbReference type="Pfam" id="PF01593">
    <property type="entry name" value="Amino_oxidase"/>
    <property type="match status" value="1"/>
</dbReference>
<evidence type="ECO:0000256" key="2">
    <source>
        <dbReference type="ARBA" id="ARBA00006046"/>
    </source>
</evidence>
<dbReference type="OrthoDB" id="9774675at2"/>
<reference evidence="7 8" key="1">
    <citation type="submission" date="2013-08" db="EMBL/GenBank/DDBJ databases">
        <title>The genome sequence of Skermanella stibiiresistens.</title>
        <authorList>
            <person name="Zhu W."/>
            <person name="Wang G."/>
        </authorList>
    </citation>
    <scope>NUCLEOTIDE SEQUENCE [LARGE SCALE GENOMIC DNA]</scope>
    <source>
        <strain evidence="7 8">SB22</strain>
    </source>
</reference>
<evidence type="ECO:0000256" key="1">
    <source>
        <dbReference type="ARBA" id="ARBA00004829"/>
    </source>
</evidence>
<dbReference type="EMBL" id="AVFL01000022">
    <property type="protein sequence ID" value="EWY37952.1"/>
    <property type="molecule type" value="Genomic_DNA"/>
</dbReference>
<comment type="pathway">
    <text evidence="1 5">Carotenoid biosynthesis.</text>
</comment>
<dbReference type="Proteomes" id="UP000019486">
    <property type="component" value="Unassembled WGS sequence"/>
</dbReference>
<dbReference type="STRING" id="1385369.N825_16240"/>
<dbReference type="PATRIC" id="fig|1385369.3.peg.5101"/>
<protein>
    <submittedName>
        <fullName evidence="7">Phytoene desaturase</fullName>
    </submittedName>
</protein>
<dbReference type="InterPro" id="IPR014105">
    <property type="entry name" value="Carotenoid/retinoid_OxRdtase"/>
</dbReference>
<dbReference type="GO" id="GO:0016627">
    <property type="term" value="F:oxidoreductase activity, acting on the CH-CH group of donors"/>
    <property type="evidence" value="ECO:0007669"/>
    <property type="project" value="UniProtKB-ARBA"/>
</dbReference>
<dbReference type="PRINTS" id="PR00419">
    <property type="entry name" value="ADXRDTASE"/>
</dbReference>
<dbReference type="Gene3D" id="3.50.50.60">
    <property type="entry name" value="FAD/NAD(P)-binding domain"/>
    <property type="match status" value="2"/>
</dbReference>
<evidence type="ECO:0000256" key="5">
    <source>
        <dbReference type="RuleBase" id="RU362075"/>
    </source>
</evidence>
<comment type="similarity">
    <text evidence="2 5">Belongs to the carotenoid/retinoid oxidoreductase family.</text>
</comment>
<dbReference type="AlphaFoldDB" id="W9GZR7"/>
<evidence type="ECO:0000256" key="3">
    <source>
        <dbReference type="ARBA" id="ARBA00022746"/>
    </source>
</evidence>